<evidence type="ECO:0000256" key="1">
    <source>
        <dbReference type="ARBA" id="ARBA00022723"/>
    </source>
</evidence>
<name>A0A397UVD1_9GLOM</name>
<comment type="caution">
    <text evidence="6">The sequence shown here is derived from an EMBL/GenBank/DDBJ whole genome shotgun (WGS) entry which is preliminary data.</text>
</comment>
<dbReference type="Proteomes" id="UP000266673">
    <property type="component" value="Unassembled WGS sequence"/>
</dbReference>
<protein>
    <recommendedName>
        <fullName evidence="5">BED-type domain-containing protein</fullName>
    </recommendedName>
</protein>
<evidence type="ECO:0000313" key="6">
    <source>
        <dbReference type="EMBL" id="RIB12679.1"/>
    </source>
</evidence>
<gene>
    <name evidence="6" type="ORF">C2G38_2199978</name>
</gene>
<keyword evidence="7" id="KW-1185">Reference proteome</keyword>
<evidence type="ECO:0000313" key="7">
    <source>
        <dbReference type="Proteomes" id="UP000266673"/>
    </source>
</evidence>
<dbReference type="InterPro" id="IPR003656">
    <property type="entry name" value="Znf_BED"/>
</dbReference>
<feature type="compositionally biased region" description="Polar residues" evidence="4">
    <location>
        <begin position="1"/>
        <end position="16"/>
    </location>
</feature>
<keyword evidence="3" id="KW-0862">Zinc</keyword>
<feature type="region of interest" description="Disordered" evidence="4">
    <location>
        <begin position="1"/>
        <end position="35"/>
    </location>
</feature>
<evidence type="ECO:0000259" key="5">
    <source>
        <dbReference type="Pfam" id="PF02892"/>
    </source>
</evidence>
<organism evidence="6 7">
    <name type="scientific">Gigaspora rosea</name>
    <dbReference type="NCBI Taxonomy" id="44941"/>
    <lineage>
        <taxon>Eukaryota</taxon>
        <taxon>Fungi</taxon>
        <taxon>Fungi incertae sedis</taxon>
        <taxon>Mucoromycota</taxon>
        <taxon>Glomeromycotina</taxon>
        <taxon>Glomeromycetes</taxon>
        <taxon>Diversisporales</taxon>
        <taxon>Gigasporaceae</taxon>
        <taxon>Gigaspora</taxon>
    </lineage>
</organism>
<proteinExistence type="predicted"/>
<evidence type="ECO:0000256" key="4">
    <source>
        <dbReference type="SAM" id="MobiDB-lite"/>
    </source>
</evidence>
<keyword evidence="1" id="KW-0479">Metal-binding</keyword>
<evidence type="ECO:0000256" key="2">
    <source>
        <dbReference type="ARBA" id="ARBA00022771"/>
    </source>
</evidence>
<dbReference type="SUPFAM" id="SSF57667">
    <property type="entry name" value="beta-beta-alpha zinc fingers"/>
    <property type="match status" value="1"/>
</dbReference>
<reference evidence="6 7" key="1">
    <citation type="submission" date="2018-06" db="EMBL/GenBank/DDBJ databases">
        <title>Comparative genomics reveals the genomic features of Rhizophagus irregularis, R. cerebriforme, R. diaphanum and Gigaspora rosea, and their symbiotic lifestyle signature.</title>
        <authorList>
            <person name="Morin E."/>
            <person name="San Clemente H."/>
            <person name="Chen E.C.H."/>
            <person name="De La Providencia I."/>
            <person name="Hainaut M."/>
            <person name="Kuo A."/>
            <person name="Kohler A."/>
            <person name="Murat C."/>
            <person name="Tang N."/>
            <person name="Roy S."/>
            <person name="Loubradou J."/>
            <person name="Henrissat B."/>
            <person name="Grigoriev I.V."/>
            <person name="Corradi N."/>
            <person name="Roux C."/>
            <person name="Martin F.M."/>
        </authorList>
    </citation>
    <scope>NUCLEOTIDE SEQUENCE [LARGE SCALE GENOMIC DNA]</scope>
    <source>
        <strain evidence="6 7">DAOM 194757</strain>
    </source>
</reference>
<keyword evidence="2" id="KW-0863">Zinc-finger</keyword>
<dbReference type="EMBL" id="QKWP01000999">
    <property type="protein sequence ID" value="RIB12679.1"/>
    <property type="molecule type" value="Genomic_DNA"/>
</dbReference>
<dbReference type="GO" id="GO:0008270">
    <property type="term" value="F:zinc ion binding"/>
    <property type="evidence" value="ECO:0007669"/>
    <property type="project" value="UniProtKB-KW"/>
</dbReference>
<dbReference type="SMART" id="SM00614">
    <property type="entry name" value="ZnF_BED"/>
    <property type="match status" value="1"/>
</dbReference>
<dbReference type="GO" id="GO:0003677">
    <property type="term" value="F:DNA binding"/>
    <property type="evidence" value="ECO:0007669"/>
    <property type="project" value="InterPro"/>
</dbReference>
<evidence type="ECO:0000256" key="3">
    <source>
        <dbReference type="ARBA" id="ARBA00022833"/>
    </source>
</evidence>
<feature type="domain" description="BED-type" evidence="5">
    <location>
        <begin position="39"/>
        <end position="83"/>
    </location>
</feature>
<dbReference type="Pfam" id="PF02892">
    <property type="entry name" value="zf-BED"/>
    <property type="match status" value="1"/>
</dbReference>
<dbReference type="InterPro" id="IPR036236">
    <property type="entry name" value="Znf_C2H2_sf"/>
</dbReference>
<dbReference type="AlphaFoldDB" id="A0A397UVD1"/>
<accession>A0A397UVD1</accession>
<sequence>MNQTSYTDDENNSLVTENSRIQRSRSSRRSENNGRGSICWKHFEPKLPKEGEFIKCIVNGCNATYTWLGSTTNLLRHLRIKHNIPSTKDIQPLTNDKFRTSEVLQAIKFIVSSVSPISIVDHLKSTGFVNQQITSSIIEKQIDKVEDRLFSQLKQTVQQAESVMFSVREFNHKRFLIITYEWLTEDFEFRKILLNVYELQSTPEGLIGECLDKLDGENIIICVNGGNSDDLIRYSLKRLADKLNHLQVRSNISNITTAIMNVIDKYPLIVKFFGDNKFLTLIEQPFKKLINSYSNSDDDFIRENIYQFKAFLLDKLPFSMLPKLLQWFKPLEHIKVVTMRNLRDMLVNAFNIINEQEYGRTKYKNTVILTSDPPYNNPPQYGILWY</sequence>